<name>A0A3B0WQD9_9ZZZZ</name>
<sequence length="122" mass="13920">MTTLKKLMFNVALLLFAISIANTSLANEADTKATNEPISKTASKSINEIKAEEPMTHAEEAHKNHCYKCHTDDVYTRDNRFVKSIDALSKQVVRCKEGSDIPWFDEDADAVVQFLNKKYYRF</sequence>
<gene>
    <name evidence="1" type="ORF">MNBD_GAMMA06-916</name>
</gene>
<dbReference type="AlphaFoldDB" id="A0A3B0WQD9"/>
<proteinExistence type="predicted"/>
<protein>
    <submittedName>
        <fullName evidence="1">Uncharacterized protein</fullName>
    </submittedName>
</protein>
<reference evidence="1" key="1">
    <citation type="submission" date="2018-06" db="EMBL/GenBank/DDBJ databases">
        <authorList>
            <person name="Zhirakovskaya E."/>
        </authorList>
    </citation>
    <scope>NUCLEOTIDE SEQUENCE</scope>
</reference>
<organism evidence="1">
    <name type="scientific">hydrothermal vent metagenome</name>
    <dbReference type="NCBI Taxonomy" id="652676"/>
    <lineage>
        <taxon>unclassified sequences</taxon>
        <taxon>metagenomes</taxon>
        <taxon>ecological metagenomes</taxon>
    </lineage>
</organism>
<dbReference type="EMBL" id="UOFD01000031">
    <property type="protein sequence ID" value="VAW51469.1"/>
    <property type="molecule type" value="Genomic_DNA"/>
</dbReference>
<accession>A0A3B0WQD9</accession>
<evidence type="ECO:0000313" key="1">
    <source>
        <dbReference type="EMBL" id="VAW51469.1"/>
    </source>
</evidence>